<keyword evidence="2" id="KW-1185">Reference proteome</keyword>
<gene>
    <name evidence="1" type="ORF">EDD40_3990</name>
</gene>
<sequence>MVSVPGRGSGFRWRGCHSVGLGTCTLG</sequence>
<organism evidence="1 2">
    <name type="scientific">Saccharothrix texasensis</name>
    <dbReference type="NCBI Taxonomy" id="103734"/>
    <lineage>
        <taxon>Bacteria</taxon>
        <taxon>Bacillati</taxon>
        <taxon>Actinomycetota</taxon>
        <taxon>Actinomycetes</taxon>
        <taxon>Pseudonocardiales</taxon>
        <taxon>Pseudonocardiaceae</taxon>
        <taxon>Saccharothrix</taxon>
    </lineage>
</organism>
<accession>A0A3N1H867</accession>
<name>A0A3N1H867_9PSEU</name>
<evidence type="ECO:0000313" key="2">
    <source>
        <dbReference type="Proteomes" id="UP000268727"/>
    </source>
</evidence>
<reference evidence="1 2" key="1">
    <citation type="submission" date="2018-11" db="EMBL/GenBank/DDBJ databases">
        <title>Sequencing the genomes of 1000 actinobacteria strains.</title>
        <authorList>
            <person name="Klenk H.-P."/>
        </authorList>
    </citation>
    <scope>NUCLEOTIDE SEQUENCE [LARGE SCALE GENOMIC DNA]</scope>
    <source>
        <strain evidence="1 2">DSM 44231</strain>
    </source>
</reference>
<comment type="caution">
    <text evidence="1">The sequence shown here is derived from an EMBL/GenBank/DDBJ whole genome shotgun (WGS) entry which is preliminary data.</text>
</comment>
<proteinExistence type="predicted"/>
<dbReference type="AlphaFoldDB" id="A0A3N1H867"/>
<dbReference type="EMBL" id="RJKM01000001">
    <property type="protein sequence ID" value="ROP38631.1"/>
    <property type="molecule type" value="Genomic_DNA"/>
</dbReference>
<protein>
    <submittedName>
        <fullName evidence="1">Uncharacterized protein</fullName>
    </submittedName>
</protein>
<evidence type="ECO:0000313" key="1">
    <source>
        <dbReference type="EMBL" id="ROP38631.1"/>
    </source>
</evidence>
<dbReference type="Proteomes" id="UP000268727">
    <property type="component" value="Unassembled WGS sequence"/>
</dbReference>